<feature type="domain" description="Cadherin" evidence="9">
    <location>
        <begin position="450"/>
        <end position="556"/>
    </location>
</feature>
<reference evidence="11" key="1">
    <citation type="submission" date="2025-08" db="UniProtKB">
        <authorList>
            <consortium name="RefSeq"/>
        </authorList>
    </citation>
    <scope>IDENTIFICATION</scope>
</reference>
<dbReference type="Gene3D" id="2.60.40.60">
    <property type="entry name" value="Cadherins"/>
    <property type="match status" value="6"/>
</dbReference>
<dbReference type="InterPro" id="IPR015919">
    <property type="entry name" value="Cadherin-like_sf"/>
</dbReference>
<dbReference type="InterPro" id="IPR002126">
    <property type="entry name" value="Cadherin-like_dom"/>
</dbReference>
<feature type="domain" description="Cadherin" evidence="9">
    <location>
        <begin position="68"/>
        <end position="118"/>
    </location>
</feature>
<dbReference type="CDD" id="cd11304">
    <property type="entry name" value="Cadherin_repeat"/>
    <property type="match status" value="4"/>
</dbReference>
<dbReference type="SMART" id="SM00112">
    <property type="entry name" value="CA"/>
    <property type="match status" value="5"/>
</dbReference>
<evidence type="ECO:0000256" key="2">
    <source>
        <dbReference type="ARBA" id="ARBA00022692"/>
    </source>
</evidence>
<dbReference type="KEGG" id="osn:115214418"/>
<dbReference type="SUPFAM" id="SSF49313">
    <property type="entry name" value="Cadherin-like"/>
    <property type="match status" value="5"/>
</dbReference>
<dbReference type="PANTHER" id="PTHR24027:SF438">
    <property type="entry name" value="CADHERIN 23"/>
    <property type="match status" value="1"/>
</dbReference>
<name>A0A7E6EYM8_9MOLL</name>
<feature type="domain" description="Cadherin" evidence="9">
    <location>
        <begin position="340"/>
        <end position="449"/>
    </location>
</feature>
<protein>
    <submittedName>
        <fullName evidence="11">Protein dachsous-like</fullName>
    </submittedName>
</protein>
<proteinExistence type="predicted"/>
<comment type="subcellular location">
    <subcellularLocation>
        <location evidence="1">Membrane</location>
    </subcellularLocation>
</comment>
<dbReference type="RefSeq" id="XP_036360686.1">
    <property type="nucleotide sequence ID" value="XM_036504793.1"/>
</dbReference>
<feature type="chain" id="PRO_5028843952" evidence="8">
    <location>
        <begin position="26"/>
        <end position="585"/>
    </location>
</feature>
<organism evidence="10 11">
    <name type="scientific">Octopus sinensis</name>
    <name type="common">East Asian common octopus</name>
    <dbReference type="NCBI Taxonomy" id="2607531"/>
    <lineage>
        <taxon>Eukaryota</taxon>
        <taxon>Metazoa</taxon>
        <taxon>Spiralia</taxon>
        <taxon>Lophotrochozoa</taxon>
        <taxon>Mollusca</taxon>
        <taxon>Cephalopoda</taxon>
        <taxon>Coleoidea</taxon>
        <taxon>Octopodiformes</taxon>
        <taxon>Octopoda</taxon>
        <taxon>Incirrata</taxon>
        <taxon>Octopodidae</taxon>
        <taxon>Octopus</taxon>
    </lineage>
</organism>
<keyword evidence="4 7" id="KW-0106">Calcium</keyword>
<dbReference type="GO" id="GO:0016342">
    <property type="term" value="C:catenin complex"/>
    <property type="evidence" value="ECO:0007669"/>
    <property type="project" value="TreeGrafter"/>
</dbReference>
<feature type="signal peptide" evidence="8">
    <location>
        <begin position="1"/>
        <end position="25"/>
    </location>
</feature>
<evidence type="ECO:0000256" key="1">
    <source>
        <dbReference type="ARBA" id="ARBA00004370"/>
    </source>
</evidence>
<keyword evidence="6" id="KW-0472">Membrane</keyword>
<sequence length="585" mass="65065">MEKALFAKLAFPVFLLFCLISAVFANTNSQTFRIEENLPPNSLVGNFPTQPHQTIWYANNKPLILSKFIINVTLGTVKTKVELDREEHSSYELTVLYKTTPITITIEIIDVNDNDPIFFPNLLSSPLSETTSNMKIPLGSVSDKDVGENTIKGCEIVSGNTDNIFRLITKMTNQRLILDLAVNRKLDYEVTPFYSLKLRAFDGGKKPRSSYQLFNISVLDSNDNHPVFPMSLYNATVMENITVGTSILRVTATDLDSGENGKIRFSLNPKPDLEEHFVINPVTGVISVNKPVDFEKRRVYNLIVIATDNGSEPLTTQAAVSITILNVNEHPPDIYLTFLTGNETVGRISEGAKPGEYVARISVSDPDAVRNTGDETNIHITLLGGEGRFNLTTRDNIVYLVLVQMPLDRELKPFYNLTVIAKDSGSPPLESRVSFILRVDDINDNKPNFTEAIYYAEVQESVPKGSPVIKVHADDKDEGNNSTITYSILHTPETSSNWFQINSHNGLITTNAKVDCETNSQPRITVQAIDGGIPPMSSTALVIVTIRDVNDNQPSFTHSYYNVSIPENTTLDTCILTRMCPWSIH</sequence>
<dbReference type="Pfam" id="PF00028">
    <property type="entry name" value="Cadherin"/>
    <property type="match status" value="4"/>
</dbReference>
<dbReference type="PANTHER" id="PTHR24027">
    <property type="entry name" value="CADHERIN-23"/>
    <property type="match status" value="1"/>
</dbReference>
<dbReference type="FunFam" id="2.60.40.60:FF:000020">
    <property type="entry name" value="Dachsous cadherin-related 1b"/>
    <property type="match status" value="2"/>
</dbReference>
<gene>
    <name evidence="11" type="primary">LOC115214418</name>
</gene>
<keyword evidence="2" id="KW-0812">Transmembrane</keyword>
<feature type="domain" description="Cadherin" evidence="9">
    <location>
        <begin position="229"/>
        <end position="334"/>
    </location>
</feature>
<dbReference type="PROSITE" id="PS00232">
    <property type="entry name" value="CADHERIN_1"/>
    <property type="match status" value="3"/>
</dbReference>
<evidence type="ECO:0000256" key="3">
    <source>
        <dbReference type="ARBA" id="ARBA00022737"/>
    </source>
</evidence>
<evidence type="ECO:0000256" key="8">
    <source>
        <dbReference type="SAM" id="SignalP"/>
    </source>
</evidence>
<dbReference type="GO" id="GO:0007156">
    <property type="term" value="P:homophilic cell adhesion via plasma membrane adhesion molecules"/>
    <property type="evidence" value="ECO:0007669"/>
    <property type="project" value="InterPro"/>
</dbReference>
<dbReference type="GO" id="GO:0016477">
    <property type="term" value="P:cell migration"/>
    <property type="evidence" value="ECO:0007669"/>
    <property type="project" value="TreeGrafter"/>
</dbReference>
<evidence type="ECO:0000256" key="4">
    <source>
        <dbReference type="ARBA" id="ARBA00022837"/>
    </source>
</evidence>
<evidence type="ECO:0000256" key="5">
    <source>
        <dbReference type="ARBA" id="ARBA00022989"/>
    </source>
</evidence>
<feature type="domain" description="Cadherin" evidence="9">
    <location>
        <begin position="140"/>
        <end position="228"/>
    </location>
</feature>
<evidence type="ECO:0000259" key="9">
    <source>
        <dbReference type="PROSITE" id="PS50268"/>
    </source>
</evidence>
<keyword evidence="3" id="KW-0677">Repeat</keyword>
<keyword evidence="5" id="KW-1133">Transmembrane helix</keyword>
<dbReference type="PRINTS" id="PR00205">
    <property type="entry name" value="CADHERIN"/>
</dbReference>
<dbReference type="GO" id="GO:0008013">
    <property type="term" value="F:beta-catenin binding"/>
    <property type="evidence" value="ECO:0007669"/>
    <property type="project" value="TreeGrafter"/>
</dbReference>
<dbReference type="GO" id="GO:0045296">
    <property type="term" value="F:cadherin binding"/>
    <property type="evidence" value="ECO:0007669"/>
    <property type="project" value="TreeGrafter"/>
</dbReference>
<accession>A0A7E6EYM8</accession>
<dbReference type="GO" id="GO:0005509">
    <property type="term" value="F:calcium ion binding"/>
    <property type="evidence" value="ECO:0007669"/>
    <property type="project" value="UniProtKB-UniRule"/>
</dbReference>
<dbReference type="Proteomes" id="UP000515154">
    <property type="component" value="Linkage group LG7"/>
</dbReference>
<keyword evidence="10" id="KW-1185">Reference proteome</keyword>
<evidence type="ECO:0000256" key="6">
    <source>
        <dbReference type="ARBA" id="ARBA00023136"/>
    </source>
</evidence>
<dbReference type="PROSITE" id="PS50268">
    <property type="entry name" value="CADHERIN_2"/>
    <property type="match status" value="5"/>
</dbReference>
<evidence type="ECO:0000313" key="11">
    <source>
        <dbReference type="RefSeq" id="XP_036360686.1"/>
    </source>
</evidence>
<dbReference type="AlphaFoldDB" id="A0A7E6EYM8"/>
<evidence type="ECO:0000313" key="10">
    <source>
        <dbReference type="Proteomes" id="UP000515154"/>
    </source>
</evidence>
<dbReference type="InterPro" id="IPR039808">
    <property type="entry name" value="Cadherin"/>
</dbReference>
<dbReference type="FunFam" id="2.60.40.60:FF:000102">
    <property type="entry name" value="Dachsous cadherin-related 1b"/>
    <property type="match status" value="1"/>
</dbReference>
<evidence type="ECO:0000256" key="7">
    <source>
        <dbReference type="PROSITE-ProRule" id="PRU00043"/>
    </source>
</evidence>
<keyword evidence="8" id="KW-0732">Signal</keyword>
<dbReference type="InterPro" id="IPR020894">
    <property type="entry name" value="Cadherin_CS"/>
</dbReference>